<accession>A0A444ZYU4</accession>
<proteinExistence type="predicted"/>
<dbReference type="AlphaFoldDB" id="A0A444ZYU4"/>
<evidence type="ECO:0000313" key="1">
    <source>
        <dbReference type="EMBL" id="RYR19400.1"/>
    </source>
</evidence>
<dbReference type="EMBL" id="SDMP01000013">
    <property type="protein sequence ID" value="RYR19400.1"/>
    <property type="molecule type" value="Genomic_DNA"/>
</dbReference>
<gene>
    <name evidence="1" type="ORF">Ahy_B03g064166</name>
</gene>
<reference evidence="1 2" key="1">
    <citation type="submission" date="2019-01" db="EMBL/GenBank/DDBJ databases">
        <title>Sequencing of cultivated peanut Arachis hypogaea provides insights into genome evolution and oil improvement.</title>
        <authorList>
            <person name="Chen X."/>
        </authorList>
    </citation>
    <scope>NUCLEOTIDE SEQUENCE [LARGE SCALE GENOMIC DNA]</scope>
    <source>
        <strain evidence="2">cv. Fuhuasheng</strain>
        <tissue evidence="1">Leaves</tissue>
    </source>
</reference>
<organism evidence="1 2">
    <name type="scientific">Arachis hypogaea</name>
    <name type="common">Peanut</name>
    <dbReference type="NCBI Taxonomy" id="3818"/>
    <lineage>
        <taxon>Eukaryota</taxon>
        <taxon>Viridiplantae</taxon>
        <taxon>Streptophyta</taxon>
        <taxon>Embryophyta</taxon>
        <taxon>Tracheophyta</taxon>
        <taxon>Spermatophyta</taxon>
        <taxon>Magnoliopsida</taxon>
        <taxon>eudicotyledons</taxon>
        <taxon>Gunneridae</taxon>
        <taxon>Pentapetalae</taxon>
        <taxon>rosids</taxon>
        <taxon>fabids</taxon>
        <taxon>Fabales</taxon>
        <taxon>Fabaceae</taxon>
        <taxon>Papilionoideae</taxon>
        <taxon>50 kb inversion clade</taxon>
        <taxon>dalbergioids sensu lato</taxon>
        <taxon>Dalbergieae</taxon>
        <taxon>Pterocarpus clade</taxon>
        <taxon>Arachis</taxon>
    </lineage>
</organism>
<comment type="caution">
    <text evidence="1">The sequence shown here is derived from an EMBL/GenBank/DDBJ whole genome shotgun (WGS) entry which is preliminary data.</text>
</comment>
<name>A0A444ZYU4_ARAHY</name>
<protein>
    <submittedName>
        <fullName evidence="1">Uncharacterized protein</fullName>
    </submittedName>
</protein>
<keyword evidence="2" id="KW-1185">Reference proteome</keyword>
<dbReference type="Proteomes" id="UP000289738">
    <property type="component" value="Chromosome B03"/>
</dbReference>
<sequence>MMGDIYERRNYLTIWLRPDPKKTLYVYWKTNEGFKYCRLTNRTNRASARSSKYIGGLATFMKTKTRLSKLLSRDATMTETFKYTHTLEENKKRFANHPNHNMYYNFAVGEADPDTVWRETTYEPYKNRVFELGSFFTDNQRTFTLRHSSSSTTSRPVDPADGIYLREQVLELT</sequence>
<evidence type="ECO:0000313" key="2">
    <source>
        <dbReference type="Proteomes" id="UP000289738"/>
    </source>
</evidence>